<keyword evidence="7" id="KW-1185">Reference proteome</keyword>
<keyword evidence="2 5" id="KW-0812">Transmembrane</keyword>
<dbReference type="RefSeq" id="WP_091548818.1">
    <property type="nucleotide sequence ID" value="NZ_FONY01000038.1"/>
</dbReference>
<keyword evidence="3 5" id="KW-1133">Transmembrane helix</keyword>
<feature type="transmembrane region" description="Helical" evidence="5">
    <location>
        <begin position="174"/>
        <end position="195"/>
    </location>
</feature>
<feature type="transmembrane region" description="Helical" evidence="5">
    <location>
        <begin position="233"/>
        <end position="251"/>
    </location>
</feature>
<feature type="transmembrane region" description="Helical" evidence="5">
    <location>
        <begin position="132"/>
        <end position="162"/>
    </location>
</feature>
<feature type="transmembrane region" description="Helical" evidence="5">
    <location>
        <begin position="100"/>
        <end position="120"/>
    </location>
</feature>
<feature type="transmembrane region" description="Helical" evidence="5">
    <location>
        <begin position="202"/>
        <end position="221"/>
    </location>
</feature>
<feature type="transmembrane region" description="Helical" evidence="5">
    <location>
        <begin position="74"/>
        <end position="94"/>
    </location>
</feature>
<evidence type="ECO:0000256" key="2">
    <source>
        <dbReference type="ARBA" id="ARBA00022692"/>
    </source>
</evidence>
<accession>A0A1I2IXB6</accession>
<dbReference type="PANTHER" id="PTHR43701:SF5">
    <property type="entry name" value="MEMBRANE TRANSPORTER PROTEIN-RELATED"/>
    <property type="match status" value="1"/>
</dbReference>
<dbReference type="STRING" id="1003.SAMN04488541_103815"/>
<sequence>MSVELVASAFSLFLLVAFLYATVGHAGASGYLAVMALLSFPVTSIKSISLILNIVVASIASYKYIKAGYFDKKIFLTFAVSSIPAAFIGGRLLIDPQIFKLMAGIFLIASSILLIAKKYFSKQIDLEKPVPLWLGLGLGGVIGLLSGMIGVGGGIFLSPLMILLNWTSVRKASGISALFILCNSVIGLTGHLSAVGTLEKTVVLWIVAVTIGGFLGAHLGSSTKSKGSLSEQVIVAFLFLVLFSAGIKFVFID</sequence>
<dbReference type="EMBL" id="FONY01000038">
    <property type="protein sequence ID" value="SFF46839.1"/>
    <property type="molecule type" value="Genomic_DNA"/>
</dbReference>
<proteinExistence type="inferred from homology"/>
<dbReference type="GO" id="GO:0005886">
    <property type="term" value="C:plasma membrane"/>
    <property type="evidence" value="ECO:0007669"/>
    <property type="project" value="UniProtKB-SubCell"/>
</dbReference>
<dbReference type="Proteomes" id="UP000199513">
    <property type="component" value="Unassembled WGS sequence"/>
</dbReference>
<evidence type="ECO:0000256" key="1">
    <source>
        <dbReference type="ARBA" id="ARBA00004141"/>
    </source>
</evidence>
<dbReference type="OrthoDB" id="560496at2"/>
<name>A0A1I2IXB6_9BACT</name>
<evidence type="ECO:0000256" key="3">
    <source>
        <dbReference type="ARBA" id="ARBA00022989"/>
    </source>
</evidence>
<evidence type="ECO:0000256" key="5">
    <source>
        <dbReference type="RuleBase" id="RU363041"/>
    </source>
</evidence>
<evidence type="ECO:0000313" key="6">
    <source>
        <dbReference type="EMBL" id="SFF46839.1"/>
    </source>
</evidence>
<protein>
    <recommendedName>
        <fullName evidence="5">Probable membrane transporter protein</fullName>
    </recommendedName>
</protein>
<gene>
    <name evidence="6" type="ORF">SAMN04488541_103815</name>
</gene>
<reference evidence="7" key="1">
    <citation type="submission" date="2016-10" db="EMBL/GenBank/DDBJ databases">
        <authorList>
            <person name="Varghese N."/>
            <person name="Submissions S."/>
        </authorList>
    </citation>
    <scope>NUCLEOTIDE SEQUENCE [LARGE SCALE GENOMIC DNA]</scope>
    <source>
        <strain>GEY</strain>
        <strain evidence="7">DSM 9560</strain>
    </source>
</reference>
<keyword evidence="5" id="KW-1003">Cell membrane</keyword>
<dbReference type="InterPro" id="IPR002781">
    <property type="entry name" value="TM_pro_TauE-like"/>
</dbReference>
<evidence type="ECO:0000313" key="7">
    <source>
        <dbReference type="Proteomes" id="UP000199513"/>
    </source>
</evidence>
<feature type="transmembrane region" description="Helical" evidence="5">
    <location>
        <begin position="31"/>
        <end position="62"/>
    </location>
</feature>
<organism evidence="6 7">
    <name type="scientific">Thermoflexibacter ruber</name>
    <dbReference type="NCBI Taxonomy" id="1003"/>
    <lineage>
        <taxon>Bacteria</taxon>
        <taxon>Pseudomonadati</taxon>
        <taxon>Bacteroidota</taxon>
        <taxon>Cytophagia</taxon>
        <taxon>Cytophagales</taxon>
        <taxon>Thermoflexibacteraceae</taxon>
        <taxon>Thermoflexibacter</taxon>
    </lineage>
</organism>
<comment type="subcellular location">
    <subcellularLocation>
        <location evidence="5">Cell membrane</location>
        <topology evidence="5">Multi-pass membrane protein</topology>
    </subcellularLocation>
    <subcellularLocation>
        <location evidence="1">Membrane</location>
        <topology evidence="1">Multi-pass membrane protein</topology>
    </subcellularLocation>
</comment>
<evidence type="ECO:0000256" key="4">
    <source>
        <dbReference type="ARBA" id="ARBA00023136"/>
    </source>
</evidence>
<comment type="similarity">
    <text evidence="5">Belongs to the 4-toluene sulfonate uptake permease (TSUP) (TC 2.A.102) family.</text>
</comment>
<dbReference type="AlphaFoldDB" id="A0A1I2IXB6"/>
<dbReference type="Pfam" id="PF01925">
    <property type="entry name" value="TauE"/>
    <property type="match status" value="1"/>
</dbReference>
<dbReference type="InterPro" id="IPR051598">
    <property type="entry name" value="TSUP/Inactive_protease-like"/>
</dbReference>
<keyword evidence="4 5" id="KW-0472">Membrane</keyword>
<dbReference type="PANTHER" id="PTHR43701">
    <property type="entry name" value="MEMBRANE TRANSPORTER PROTEIN MJ0441-RELATED"/>
    <property type="match status" value="1"/>
</dbReference>